<evidence type="ECO:0000313" key="4">
    <source>
        <dbReference type="Proteomes" id="UP000192472"/>
    </source>
</evidence>
<dbReference type="Proteomes" id="UP000192472">
    <property type="component" value="Unassembled WGS sequence"/>
</dbReference>
<evidence type="ECO:0000256" key="1">
    <source>
        <dbReference type="SAM" id="Coils"/>
    </source>
</evidence>
<reference evidence="3 4" key="1">
    <citation type="submission" date="2017-04" db="EMBL/GenBank/DDBJ databases">
        <authorList>
            <person name="Afonso C.L."/>
            <person name="Miller P.J."/>
            <person name="Scott M.A."/>
            <person name="Spackman E."/>
            <person name="Goraichik I."/>
            <person name="Dimitrov K.M."/>
            <person name="Suarez D.L."/>
            <person name="Swayne D.E."/>
        </authorList>
    </citation>
    <scope>NUCLEOTIDE SEQUENCE [LARGE SCALE GENOMIC DNA]</scope>
    <source>
        <strain evidence="3 4">DSM 26133</strain>
    </source>
</reference>
<name>A0A1W2GNW6_REIFA</name>
<keyword evidence="2" id="KW-0472">Membrane</keyword>
<keyword evidence="2" id="KW-1133">Transmembrane helix</keyword>
<dbReference type="Pfam" id="PF04977">
    <property type="entry name" value="DivIC"/>
    <property type="match status" value="1"/>
</dbReference>
<feature type="coiled-coil region" evidence="1">
    <location>
        <begin position="42"/>
        <end position="76"/>
    </location>
</feature>
<proteinExistence type="predicted"/>
<accession>A0A1W2GNW6</accession>
<dbReference type="AlphaFoldDB" id="A0A1W2GNW6"/>
<keyword evidence="4" id="KW-1185">Reference proteome</keyword>
<dbReference type="RefSeq" id="WP_084374381.1">
    <property type="nucleotide sequence ID" value="NZ_FWYF01000004.1"/>
</dbReference>
<gene>
    <name evidence="3" type="ORF">SAMN04488029_3765</name>
</gene>
<dbReference type="STRING" id="692418.SAMN04488029_3765"/>
<organism evidence="3 4">
    <name type="scientific">Reichenbachiella faecimaris</name>
    <dbReference type="NCBI Taxonomy" id="692418"/>
    <lineage>
        <taxon>Bacteria</taxon>
        <taxon>Pseudomonadati</taxon>
        <taxon>Bacteroidota</taxon>
        <taxon>Cytophagia</taxon>
        <taxon>Cytophagales</taxon>
        <taxon>Reichenbachiellaceae</taxon>
        <taxon>Reichenbachiella</taxon>
    </lineage>
</organism>
<dbReference type="InterPro" id="IPR007060">
    <property type="entry name" value="FtsL/DivIC"/>
</dbReference>
<protein>
    <submittedName>
        <fullName evidence="3">Septum formation initiator</fullName>
    </submittedName>
</protein>
<dbReference type="OrthoDB" id="1467719at2"/>
<evidence type="ECO:0000256" key="2">
    <source>
        <dbReference type="SAM" id="Phobius"/>
    </source>
</evidence>
<evidence type="ECO:0000313" key="3">
    <source>
        <dbReference type="EMBL" id="SMD38359.1"/>
    </source>
</evidence>
<sequence length="96" mass="11792">MFKKSLHITKNFYFLSGLGFLVWMLFFDTNDFYSQYQLSQKVEELENQEKYYLQKIEEVNDDREALINDMELLERFAREKYYMKKDGEDLFVVVED</sequence>
<dbReference type="EMBL" id="FWYF01000004">
    <property type="protein sequence ID" value="SMD38359.1"/>
    <property type="molecule type" value="Genomic_DNA"/>
</dbReference>
<keyword evidence="1" id="KW-0175">Coiled coil</keyword>
<feature type="transmembrane region" description="Helical" evidence="2">
    <location>
        <begin position="12"/>
        <end position="29"/>
    </location>
</feature>
<keyword evidence="2" id="KW-0812">Transmembrane</keyword>